<dbReference type="Proteomes" id="UP000280296">
    <property type="component" value="Unassembled WGS sequence"/>
</dbReference>
<feature type="domain" description="DUF1592" evidence="4">
    <location>
        <begin position="599"/>
        <end position="726"/>
    </location>
</feature>
<feature type="domain" description="Carbohydrate binding module xylan-binding" evidence="6">
    <location>
        <begin position="277"/>
        <end position="363"/>
    </location>
</feature>
<evidence type="ECO:0000259" key="4">
    <source>
        <dbReference type="Pfam" id="PF07631"/>
    </source>
</evidence>
<feature type="domain" description="DUF1588" evidence="3">
    <location>
        <begin position="745"/>
        <end position="842"/>
    </location>
</feature>
<feature type="domain" description="Carbohydrate binding module xylan-binding" evidence="6">
    <location>
        <begin position="410"/>
        <end position="498"/>
    </location>
</feature>
<protein>
    <submittedName>
        <fullName evidence="7">DUF1592 domain-containing protein</fullName>
    </submittedName>
</protein>
<accession>A0A432MH91</accession>
<dbReference type="AlphaFoldDB" id="A0A432MH91"/>
<dbReference type="EMBL" id="RYZH01000034">
    <property type="protein sequence ID" value="RUL86122.1"/>
    <property type="molecule type" value="Genomic_DNA"/>
</dbReference>
<evidence type="ECO:0000259" key="3">
    <source>
        <dbReference type="Pfam" id="PF07627"/>
    </source>
</evidence>
<dbReference type="Pfam" id="PF07624">
    <property type="entry name" value="PSD2"/>
    <property type="match status" value="1"/>
</dbReference>
<dbReference type="InterPro" id="IPR036909">
    <property type="entry name" value="Cyt_c-like_dom_sf"/>
</dbReference>
<dbReference type="InterPro" id="IPR013043">
    <property type="entry name" value="DUF1595"/>
</dbReference>
<proteinExistence type="predicted"/>
<dbReference type="Pfam" id="PF07631">
    <property type="entry name" value="PSD4"/>
    <property type="match status" value="1"/>
</dbReference>
<feature type="domain" description="DUF1585" evidence="1">
    <location>
        <begin position="855"/>
        <end position="928"/>
    </location>
</feature>
<dbReference type="Gene3D" id="2.60.60.40">
    <property type="match status" value="2"/>
</dbReference>
<sequence>MVPASRPPARLPPLGLAPASRPYRGPDAMIDRFWSLPLLTAIPLTLLLSAPRRCSAADDLESSFRNRIVPLLQTYCVSCHGNQKQRADLNLEAFSDLSTVLQERDRWETIGILVADGDMPPAGTEPRPTEQEVAELSGWVEEALSQVNCDLREPGRVTIRRLNRAEYNFTVQDLIGVDFRPADDFPADDVGYGFDTIGDVLTLDPMLLEKYLAAAEEITRTAIDANGPGPGRTVRYDRQALQDKGGQPFGDGSQILATNGELGLDHDFPSDGRYLLRARVSGQQAGPEPVKLAIRLDGRPLGEFELKAADATEVVEVPVVTRAGSKRFAVAFLNDYYRKDAPDPKDQGDRNLIVHRLEVQGPTDPIVSKEIESLDDSAGGRLFGKIGRILASNGEVAFDHRFEEDGEYRIRVRAFGQQAGPDPARLAFKIDGQTVDVVDVPATEQEPGSFEARVRISRGSRRVSLAFLNDYFNQDHPDERLRGDRNLILDRVELVGPVVSYYLALPESHRRIIPEPALSGSYEEVARRSLHRLANRAYRRPTTPDEVERLMTLFRLVRRDGGSFEDAMRVAVQAILVSPHFLYRVEVGGPPRPDGLRPLTDWELASRLSYFLWSSMPDEQLFRAAFEGTLRDPAELGRQALRMLRDPKSSRFITRFAGQWLQIQNLDAFQPDPDRFPEFDPELRDAMRTETELFFTAIVRENRSLIDLLDAEDTFLNERLARHYGIEGVSGAEFRRVSLPPDSPRGGLLTQASILTITSNPTRTSPVKRGKYILDQILGAPIPPPPPDVPELEEGPELTGSLRQRMEQHSTNPGCASCHKRMDPLGFGFENFDAIGRWRDQDGDSPVDASGRLPSGESFAGPADLKALLRARKDDFARTLAENLMTFALGRGLESFDRCAVDGILADLQRHDYRFHRLVVDIVTSDAFRFRKVEPEEVNEP</sequence>
<dbReference type="GO" id="GO:0020037">
    <property type="term" value="F:heme binding"/>
    <property type="evidence" value="ECO:0007669"/>
    <property type="project" value="InterPro"/>
</dbReference>
<dbReference type="Pfam" id="PF07626">
    <property type="entry name" value="PSD3"/>
    <property type="match status" value="1"/>
</dbReference>
<feature type="domain" description="DUF1587" evidence="2">
    <location>
        <begin position="160"/>
        <end position="223"/>
    </location>
</feature>
<feature type="domain" description="DUF1595" evidence="5">
    <location>
        <begin position="526"/>
        <end position="586"/>
    </location>
</feature>
<dbReference type="InterPro" id="IPR013042">
    <property type="entry name" value="DUF1592"/>
</dbReference>
<dbReference type="InterPro" id="IPR013036">
    <property type="entry name" value="DUF1587"/>
</dbReference>
<organism evidence="7 8">
    <name type="scientific">Tautonia sociabilis</name>
    <dbReference type="NCBI Taxonomy" id="2080755"/>
    <lineage>
        <taxon>Bacteria</taxon>
        <taxon>Pseudomonadati</taxon>
        <taxon>Planctomycetota</taxon>
        <taxon>Planctomycetia</taxon>
        <taxon>Isosphaerales</taxon>
        <taxon>Isosphaeraceae</taxon>
        <taxon>Tautonia</taxon>
    </lineage>
</organism>
<dbReference type="Pfam" id="PF07627">
    <property type="entry name" value="PSCyt3"/>
    <property type="match status" value="1"/>
</dbReference>
<name>A0A432MH91_9BACT</name>
<dbReference type="InterPro" id="IPR013039">
    <property type="entry name" value="DUF1588"/>
</dbReference>
<reference evidence="7 8" key="2">
    <citation type="submission" date="2019-01" db="EMBL/GenBank/DDBJ databases">
        <title>Tautonia sociabilis, a novel thermotolerant planctomycete of Isosphaeraceae family, isolated from a 4000 m deep subterranean habitat.</title>
        <authorList>
            <person name="Kovaleva O.L."/>
            <person name="Elcheninov A.G."/>
            <person name="Van Heerden E."/>
            <person name="Toshchakov S.V."/>
            <person name="Novikov A."/>
            <person name="Bonch-Osmolovskaya E.A."/>
            <person name="Kublanov I.V."/>
        </authorList>
    </citation>
    <scope>NUCLEOTIDE SEQUENCE [LARGE SCALE GENOMIC DNA]</scope>
    <source>
        <strain evidence="7 8">GM2012</strain>
    </source>
</reference>
<evidence type="ECO:0000313" key="7">
    <source>
        <dbReference type="EMBL" id="RUL86122.1"/>
    </source>
</evidence>
<dbReference type="InterPro" id="IPR011478">
    <property type="entry name" value="DUF1585"/>
</dbReference>
<reference evidence="7 8" key="1">
    <citation type="submission" date="2018-12" db="EMBL/GenBank/DDBJ databases">
        <authorList>
            <person name="Toschakov S.V."/>
        </authorList>
    </citation>
    <scope>NUCLEOTIDE SEQUENCE [LARGE SCALE GENOMIC DNA]</scope>
    <source>
        <strain evidence="7 8">GM2012</strain>
    </source>
</reference>
<dbReference type="InterPro" id="IPR031768">
    <property type="entry name" value="CBM60_xylan-bd"/>
</dbReference>
<evidence type="ECO:0000259" key="5">
    <source>
        <dbReference type="Pfam" id="PF07637"/>
    </source>
</evidence>
<evidence type="ECO:0000259" key="2">
    <source>
        <dbReference type="Pfam" id="PF07626"/>
    </source>
</evidence>
<keyword evidence="8" id="KW-1185">Reference proteome</keyword>
<evidence type="ECO:0000313" key="8">
    <source>
        <dbReference type="Proteomes" id="UP000280296"/>
    </source>
</evidence>
<comment type="caution">
    <text evidence="7">The sequence shown here is derived from an EMBL/GenBank/DDBJ whole genome shotgun (WGS) entry which is preliminary data.</text>
</comment>
<dbReference type="Pfam" id="PF16841">
    <property type="entry name" value="CBM60"/>
    <property type="match status" value="2"/>
</dbReference>
<dbReference type="GO" id="GO:0009055">
    <property type="term" value="F:electron transfer activity"/>
    <property type="evidence" value="ECO:0007669"/>
    <property type="project" value="InterPro"/>
</dbReference>
<evidence type="ECO:0000259" key="6">
    <source>
        <dbReference type="Pfam" id="PF16841"/>
    </source>
</evidence>
<gene>
    <name evidence="7" type="ORF">TsocGM_17050</name>
</gene>
<dbReference type="SUPFAM" id="SSF46626">
    <property type="entry name" value="Cytochrome c"/>
    <property type="match status" value="1"/>
</dbReference>
<dbReference type="Pfam" id="PF07637">
    <property type="entry name" value="PSD5"/>
    <property type="match status" value="1"/>
</dbReference>
<evidence type="ECO:0000259" key="1">
    <source>
        <dbReference type="Pfam" id="PF07624"/>
    </source>
</evidence>